<organism evidence="1 2">
    <name type="scientific">Haloechinothrix salitolerans</name>
    <dbReference type="NCBI Taxonomy" id="926830"/>
    <lineage>
        <taxon>Bacteria</taxon>
        <taxon>Bacillati</taxon>
        <taxon>Actinomycetota</taxon>
        <taxon>Actinomycetes</taxon>
        <taxon>Pseudonocardiales</taxon>
        <taxon>Pseudonocardiaceae</taxon>
        <taxon>Haloechinothrix</taxon>
    </lineage>
</organism>
<evidence type="ECO:0000313" key="2">
    <source>
        <dbReference type="Proteomes" id="UP001596337"/>
    </source>
</evidence>
<reference evidence="2" key="1">
    <citation type="journal article" date="2019" name="Int. J. Syst. Evol. Microbiol.">
        <title>The Global Catalogue of Microorganisms (GCM) 10K type strain sequencing project: providing services to taxonomists for standard genome sequencing and annotation.</title>
        <authorList>
            <consortium name="The Broad Institute Genomics Platform"/>
            <consortium name="The Broad Institute Genome Sequencing Center for Infectious Disease"/>
            <person name="Wu L."/>
            <person name="Ma J."/>
        </authorList>
    </citation>
    <scope>NUCLEOTIDE SEQUENCE [LARGE SCALE GENOMIC DNA]</scope>
    <source>
        <strain evidence="2">KCTC 32255</strain>
    </source>
</reference>
<proteinExistence type="predicted"/>
<dbReference type="RefSeq" id="WP_345395917.1">
    <property type="nucleotide sequence ID" value="NZ_BAABLA010000024.1"/>
</dbReference>
<evidence type="ECO:0000313" key="1">
    <source>
        <dbReference type="EMBL" id="MFC6866624.1"/>
    </source>
</evidence>
<evidence type="ECO:0008006" key="3">
    <source>
        <dbReference type="Google" id="ProtNLM"/>
    </source>
</evidence>
<dbReference type="EMBL" id="JBHSXX010000001">
    <property type="protein sequence ID" value="MFC6866624.1"/>
    <property type="molecule type" value="Genomic_DNA"/>
</dbReference>
<accession>A0ABW2BXP1</accession>
<gene>
    <name evidence="1" type="ORF">ACFQGD_05645</name>
</gene>
<comment type="caution">
    <text evidence="1">The sequence shown here is derived from an EMBL/GenBank/DDBJ whole genome shotgun (WGS) entry which is preliminary data.</text>
</comment>
<keyword evidence="2" id="KW-1185">Reference proteome</keyword>
<name>A0ABW2BXP1_9PSEU</name>
<sequence>MTILTLWSRLCLSVAFNGAERLGQLTVWTTGEAESERVEVVTGLVHHEHHNWALLVDLDRLLDVLLRWQWAELGGEA</sequence>
<dbReference type="Proteomes" id="UP001596337">
    <property type="component" value="Unassembled WGS sequence"/>
</dbReference>
<protein>
    <recommendedName>
        <fullName evidence="3">CheW-like domain-containing protein</fullName>
    </recommendedName>
</protein>